<dbReference type="InterPro" id="IPR036279">
    <property type="entry name" value="5-3_exonuclease_C_sf"/>
</dbReference>
<dbReference type="PANTHER" id="PTHR42646:SF2">
    <property type="entry name" value="5'-3' EXONUCLEASE FAMILY PROTEIN"/>
    <property type="match status" value="1"/>
</dbReference>
<keyword evidence="7" id="KW-1185">Reference proteome</keyword>
<feature type="domain" description="5'-3' exonuclease" evidence="5">
    <location>
        <begin position="3"/>
        <end position="325"/>
    </location>
</feature>
<dbReference type="AlphaFoldDB" id="A0A7X2NKP9"/>
<dbReference type="PANTHER" id="PTHR42646">
    <property type="entry name" value="FLAP ENDONUCLEASE XNI"/>
    <property type="match status" value="1"/>
</dbReference>
<dbReference type="GO" id="GO:0033567">
    <property type="term" value="P:DNA replication, Okazaki fragment processing"/>
    <property type="evidence" value="ECO:0007669"/>
    <property type="project" value="InterPro"/>
</dbReference>
<comment type="caution">
    <text evidence="6">The sequence shown here is derived from an EMBL/GenBank/DDBJ whole genome shotgun (WGS) entry which is preliminary data.</text>
</comment>
<dbReference type="RefSeq" id="WP_154472016.1">
    <property type="nucleotide sequence ID" value="NZ_VUMD01000006.1"/>
</dbReference>
<dbReference type="CDD" id="cd09898">
    <property type="entry name" value="H3TH_53EXO"/>
    <property type="match status" value="1"/>
</dbReference>
<dbReference type="GO" id="GO:0008409">
    <property type="term" value="F:5'-3' exonuclease activity"/>
    <property type="evidence" value="ECO:0007669"/>
    <property type="project" value="InterPro"/>
</dbReference>
<dbReference type="Pfam" id="PF01367">
    <property type="entry name" value="5_3_exonuc"/>
    <property type="match status" value="1"/>
</dbReference>
<evidence type="ECO:0000256" key="4">
    <source>
        <dbReference type="ARBA" id="ARBA00050026"/>
    </source>
</evidence>
<dbReference type="Gene3D" id="3.40.50.1010">
    <property type="entry name" value="5'-nuclease"/>
    <property type="match status" value="1"/>
</dbReference>
<evidence type="ECO:0000256" key="1">
    <source>
        <dbReference type="ARBA" id="ARBA00022722"/>
    </source>
</evidence>
<dbReference type="SUPFAM" id="SSF88723">
    <property type="entry name" value="PIN domain-like"/>
    <property type="match status" value="1"/>
</dbReference>
<sequence length="348" mass="39549">MQTRPLFLIIDGSSLLSTNYYALLPFEIKTKKTEEERKPLYDKLMHATDGTYTNGIYGMSGTLVQLLKDLKPDYMAVVFDKTRNTFRRELYPDYKGQRKETPAPLKEQFVLMQQILRESGIRVLVHDSYEADDLAATLVERSKQKARVRLLTKDRDYLQLVEDEYDVRCWITAEKEKADTFRNAYGNCFGGDAVELPRSLKSVMEFTGASVYGEKGVTPNLIPDLKGIEGDASDNIPGVRGVSSAAAPLLMEYQSMEGLYQAIEDAKTPKEEKELSAFWKEKLGISRSPLKTLKEQKDIALLSKNLATIRRDVPIIENMEDCPTVMMDSAVFNDWMKRLDIKTVEAPL</sequence>
<evidence type="ECO:0000256" key="2">
    <source>
        <dbReference type="ARBA" id="ARBA00022801"/>
    </source>
</evidence>
<dbReference type="EMBL" id="VUMD01000006">
    <property type="protein sequence ID" value="MSS36573.1"/>
    <property type="molecule type" value="Genomic_DNA"/>
</dbReference>
<protein>
    <recommendedName>
        <fullName evidence="4">5'-3' exonuclease</fullName>
    </recommendedName>
</protein>
<dbReference type="Pfam" id="PF02739">
    <property type="entry name" value="5_3_exonuc_N"/>
    <property type="match status" value="1"/>
</dbReference>
<dbReference type="InterPro" id="IPR038969">
    <property type="entry name" value="FEN"/>
</dbReference>
<dbReference type="Proteomes" id="UP000429958">
    <property type="component" value="Unassembled WGS sequence"/>
</dbReference>
<dbReference type="InterPro" id="IPR002421">
    <property type="entry name" value="5-3_exonuclease"/>
</dbReference>
<proteinExistence type="predicted"/>
<gene>
    <name evidence="6" type="ORF">FYJ39_08310</name>
</gene>
<name>A0A7X2NKP9_9CLOT</name>
<accession>A0A7X2NKP9</accession>
<reference evidence="6 7" key="1">
    <citation type="submission" date="2019-08" db="EMBL/GenBank/DDBJ databases">
        <title>In-depth cultivation of the pig gut microbiome towards novel bacterial diversity and tailored functional studies.</title>
        <authorList>
            <person name="Wylensek D."/>
            <person name="Hitch T.C.A."/>
            <person name="Clavel T."/>
        </authorList>
    </citation>
    <scope>NUCLEOTIDE SEQUENCE [LARGE SCALE GENOMIC DNA]</scope>
    <source>
        <strain evidence="6 7">WCA-389-WT-23D1</strain>
    </source>
</reference>
<evidence type="ECO:0000259" key="5">
    <source>
        <dbReference type="SMART" id="SM00475"/>
    </source>
</evidence>
<dbReference type="SUPFAM" id="SSF47807">
    <property type="entry name" value="5' to 3' exonuclease, C-terminal subdomain"/>
    <property type="match status" value="1"/>
</dbReference>
<comment type="function">
    <text evidence="3">5'-3' exonuclease acting preferentially on double-stranded DNA.</text>
</comment>
<dbReference type="GO" id="GO:0017108">
    <property type="term" value="F:5'-flap endonuclease activity"/>
    <property type="evidence" value="ECO:0007669"/>
    <property type="project" value="InterPro"/>
</dbReference>
<evidence type="ECO:0000313" key="7">
    <source>
        <dbReference type="Proteomes" id="UP000429958"/>
    </source>
</evidence>
<dbReference type="InterPro" id="IPR020046">
    <property type="entry name" value="5-3_exonucl_a-hlix_arch_N"/>
</dbReference>
<keyword evidence="2" id="KW-0378">Hydrolase</keyword>
<organism evidence="6 7">
    <name type="scientific">Clostridium porci</name>
    <dbReference type="NCBI Taxonomy" id="2605778"/>
    <lineage>
        <taxon>Bacteria</taxon>
        <taxon>Bacillati</taxon>
        <taxon>Bacillota</taxon>
        <taxon>Clostridia</taxon>
        <taxon>Eubacteriales</taxon>
        <taxon>Clostridiaceae</taxon>
        <taxon>Clostridium</taxon>
    </lineage>
</organism>
<keyword evidence="1" id="KW-0540">Nuclease</keyword>
<dbReference type="InterPro" id="IPR029060">
    <property type="entry name" value="PIN-like_dom_sf"/>
</dbReference>
<dbReference type="Gene3D" id="1.10.150.20">
    <property type="entry name" value="5' to 3' exonuclease, C-terminal subdomain"/>
    <property type="match status" value="1"/>
</dbReference>
<dbReference type="CDD" id="cd09859">
    <property type="entry name" value="PIN_53EXO"/>
    <property type="match status" value="1"/>
</dbReference>
<dbReference type="SMART" id="SM00475">
    <property type="entry name" value="53EXOc"/>
    <property type="match status" value="1"/>
</dbReference>
<dbReference type="InterPro" id="IPR020045">
    <property type="entry name" value="DNA_polI_H3TH"/>
</dbReference>
<evidence type="ECO:0000313" key="6">
    <source>
        <dbReference type="EMBL" id="MSS36573.1"/>
    </source>
</evidence>
<dbReference type="GO" id="GO:0003677">
    <property type="term" value="F:DNA binding"/>
    <property type="evidence" value="ECO:0007669"/>
    <property type="project" value="InterPro"/>
</dbReference>
<evidence type="ECO:0000256" key="3">
    <source>
        <dbReference type="ARBA" id="ARBA00049957"/>
    </source>
</evidence>
<keyword evidence="6" id="KW-0269">Exonuclease</keyword>